<gene>
    <name evidence="1" type="ORF">ALMOND_2B000791</name>
</gene>
<dbReference type="Proteomes" id="UP000327085">
    <property type="component" value="Chromosome 4"/>
</dbReference>
<dbReference type="InParanoid" id="A0A5E4FQU5"/>
<evidence type="ECO:0000313" key="2">
    <source>
        <dbReference type="Proteomes" id="UP000327085"/>
    </source>
</evidence>
<protein>
    <submittedName>
        <fullName evidence="1">Uncharacterized protein</fullName>
    </submittedName>
</protein>
<name>A0A5E4FQU5_PRUDU</name>
<evidence type="ECO:0000313" key="1">
    <source>
        <dbReference type="EMBL" id="VVA29872.1"/>
    </source>
</evidence>
<accession>A0A5E4FQU5</accession>
<feature type="non-terminal residue" evidence="1">
    <location>
        <position position="69"/>
    </location>
</feature>
<dbReference type="Gramene" id="VVA29872">
    <property type="protein sequence ID" value="VVA29872"/>
    <property type="gene ID" value="Prudul26B000791"/>
</dbReference>
<dbReference type="AlphaFoldDB" id="A0A5E4FQU5"/>
<sequence length="69" mass="7904">MALDYSGCDKVVCAHRTWFGWATRGVGFSSVCAHWDTGYHTWRWIFWHVVKDPNTWVTVTLLGMASNSP</sequence>
<reference evidence="2" key="1">
    <citation type="journal article" date="2020" name="Plant J.">
        <title>Transposons played a major role in the diversification between the closely related almond and peach genomes: results from the almond genome sequence.</title>
        <authorList>
            <person name="Alioto T."/>
            <person name="Alexiou K.G."/>
            <person name="Bardil A."/>
            <person name="Barteri F."/>
            <person name="Castanera R."/>
            <person name="Cruz F."/>
            <person name="Dhingra A."/>
            <person name="Duval H."/>
            <person name="Fernandez I Marti A."/>
            <person name="Frias L."/>
            <person name="Galan B."/>
            <person name="Garcia J.L."/>
            <person name="Howad W."/>
            <person name="Gomez-Garrido J."/>
            <person name="Gut M."/>
            <person name="Julca I."/>
            <person name="Morata J."/>
            <person name="Puigdomenech P."/>
            <person name="Ribeca P."/>
            <person name="Rubio Cabetas M.J."/>
            <person name="Vlasova A."/>
            <person name="Wirthensohn M."/>
            <person name="Garcia-Mas J."/>
            <person name="Gabaldon T."/>
            <person name="Casacuberta J.M."/>
            <person name="Arus P."/>
        </authorList>
    </citation>
    <scope>NUCLEOTIDE SEQUENCE [LARGE SCALE GENOMIC DNA]</scope>
    <source>
        <strain evidence="2">cv. Texas</strain>
    </source>
</reference>
<dbReference type="EMBL" id="CABIKO010000176">
    <property type="protein sequence ID" value="VVA29872.1"/>
    <property type="molecule type" value="Genomic_DNA"/>
</dbReference>
<organism evidence="1 2">
    <name type="scientific">Prunus dulcis</name>
    <name type="common">Almond</name>
    <name type="synonym">Amygdalus dulcis</name>
    <dbReference type="NCBI Taxonomy" id="3755"/>
    <lineage>
        <taxon>Eukaryota</taxon>
        <taxon>Viridiplantae</taxon>
        <taxon>Streptophyta</taxon>
        <taxon>Embryophyta</taxon>
        <taxon>Tracheophyta</taxon>
        <taxon>Spermatophyta</taxon>
        <taxon>Magnoliopsida</taxon>
        <taxon>eudicotyledons</taxon>
        <taxon>Gunneridae</taxon>
        <taxon>Pentapetalae</taxon>
        <taxon>rosids</taxon>
        <taxon>fabids</taxon>
        <taxon>Rosales</taxon>
        <taxon>Rosaceae</taxon>
        <taxon>Amygdaloideae</taxon>
        <taxon>Amygdaleae</taxon>
        <taxon>Prunus</taxon>
    </lineage>
</organism>
<proteinExistence type="predicted"/>